<keyword evidence="2" id="KW-0238">DNA-binding</keyword>
<dbReference type="GO" id="GO:0000160">
    <property type="term" value="P:phosphorelay signal transduction system"/>
    <property type="evidence" value="ECO:0007669"/>
    <property type="project" value="InterPro"/>
</dbReference>
<protein>
    <recommendedName>
        <fullName evidence="9">DNA-binding response regulator</fullName>
    </recommendedName>
</protein>
<evidence type="ECO:0000256" key="2">
    <source>
        <dbReference type="ARBA" id="ARBA00023125"/>
    </source>
</evidence>
<dbReference type="PANTHER" id="PTHR43280:SF2">
    <property type="entry name" value="HTH-TYPE TRANSCRIPTIONAL REGULATOR EXSA"/>
    <property type="match status" value="1"/>
</dbReference>
<sequence length="520" mass="60198">MYRVLIVDDEPVIRKGITAFVDWEKEGVIVEDQYANGAEALAALEKRSYDILITDIKMPLIGGIELMQQALKLYPFLKVILISNYNDFEYVKEGLKLGAVDYLLKLTLKKEDLLAVLRRCISMLEEERKKDSELNHYQQGAVYLARKNVEQEIKRLIVQEQTSPLPTDWAPAWLESSYACVYLMLDEAEEWIENHGYLYVQFLLEEWQKMFYMQIEEGAALLADESCMFLILPNQDKKAKQRLLNWKQLLEKEWHVSTSAGFVTEQGIDSIFKGFANSHSACQRRFFEGLGGLYGINSSELCMKKEGHHDWTSFFEMIHNGDPISSAIEVALERWKSGNLTPEQVRQEACSLITGAYRLHGDAESMLPERHDLLCRAETMEQMVSLLISQLEEIETPFIRKLTDTGDDEQVITKALEYISAHYTENLTLQSVADIVHLSKSYFSLYFKKQTGRNFVDYLIELRIRKAKQLLVQNESRIYDVARVSGFKDVKYFSKVFKKVTGLTPMEYREKYQTTRSSND</sequence>
<dbReference type="Gene3D" id="3.40.50.2300">
    <property type="match status" value="1"/>
</dbReference>
<dbReference type="Proteomes" id="UP000253314">
    <property type="component" value="Unassembled WGS sequence"/>
</dbReference>
<reference evidence="7 8" key="1">
    <citation type="submission" date="2018-07" db="EMBL/GenBank/DDBJ databases">
        <title>Lottiidibacillus patelloidae gen. nov., sp. nov., isolated from the intestinal tract of a marine limpet and the reclassification of B. taeanensis BH030017T, B. algicola KMM 3737T and B. hwajinpoensis SW-72T as genus Lottiidibacillus.</title>
        <authorList>
            <person name="Liu R."/>
            <person name="Huang Z."/>
        </authorList>
    </citation>
    <scope>NUCLEOTIDE SEQUENCE [LARGE SCALE GENOMIC DNA]</scope>
    <source>
        <strain evidence="7 8">BH030017</strain>
    </source>
</reference>
<proteinExistence type="predicted"/>
<keyword evidence="4" id="KW-0597">Phosphoprotein</keyword>
<dbReference type="SUPFAM" id="SSF52172">
    <property type="entry name" value="CheY-like"/>
    <property type="match status" value="1"/>
</dbReference>
<evidence type="ECO:0000256" key="4">
    <source>
        <dbReference type="PROSITE-ProRule" id="PRU00169"/>
    </source>
</evidence>
<comment type="caution">
    <text evidence="7">The sequence shown here is derived from an EMBL/GenBank/DDBJ whole genome shotgun (WGS) entry which is preliminary data.</text>
</comment>
<keyword evidence="8" id="KW-1185">Reference proteome</keyword>
<dbReference type="RefSeq" id="WP_113807346.1">
    <property type="nucleotide sequence ID" value="NZ_QOCW01000022.1"/>
</dbReference>
<feature type="domain" description="Response regulatory" evidence="6">
    <location>
        <begin position="3"/>
        <end position="120"/>
    </location>
</feature>
<dbReference type="InterPro" id="IPR001789">
    <property type="entry name" value="Sig_transdc_resp-reg_receiver"/>
</dbReference>
<dbReference type="InterPro" id="IPR020449">
    <property type="entry name" value="Tscrpt_reg_AraC-type_HTH"/>
</dbReference>
<dbReference type="Pfam" id="PF00072">
    <property type="entry name" value="Response_reg"/>
    <property type="match status" value="1"/>
</dbReference>
<dbReference type="PROSITE" id="PS50110">
    <property type="entry name" value="RESPONSE_REGULATORY"/>
    <property type="match status" value="1"/>
</dbReference>
<evidence type="ECO:0000313" key="7">
    <source>
        <dbReference type="EMBL" id="RBW68309.1"/>
    </source>
</evidence>
<dbReference type="Gene3D" id="1.10.10.60">
    <property type="entry name" value="Homeodomain-like"/>
    <property type="match status" value="2"/>
</dbReference>
<dbReference type="SMART" id="SM00342">
    <property type="entry name" value="HTH_ARAC"/>
    <property type="match status" value="1"/>
</dbReference>
<evidence type="ECO:0000259" key="6">
    <source>
        <dbReference type="PROSITE" id="PS50110"/>
    </source>
</evidence>
<dbReference type="Pfam" id="PF12833">
    <property type="entry name" value="HTH_18"/>
    <property type="match status" value="1"/>
</dbReference>
<dbReference type="InterPro" id="IPR018062">
    <property type="entry name" value="HTH_AraC-typ_CS"/>
</dbReference>
<dbReference type="GO" id="GO:0043565">
    <property type="term" value="F:sequence-specific DNA binding"/>
    <property type="evidence" value="ECO:0007669"/>
    <property type="project" value="InterPro"/>
</dbReference>
<dbReference type="PRINTS" id="PR00032">
    <property type="entry name" value="HTHARAC"/>
</dbReference>
<name>A0A366XU65_9BACI</name>
<gene>
    <name evidence="7" type="ORF">DS031_17460</name>
</gene>
<dbReference type="CDD" id="cd17536">
    <property type="entry name" value="REC_YesN-like"/>
    <property type="match status" value="1"/>
</dbReference>
<dbReference type="EMBL" id="QOCW01000022">
    <property type="protein sequence ID" value="RBW68309.1"/>
    <property type="molecule type" value="Genomic_DNA"/>
</dbReference>
<feature type="modified residue" description="4-aspartylphosphate" evidence="4">
    <location>
        <position position="55"/>
    </location>
</feature>
<organism evidence="7 8">
    <name type="scientific">Bacillus taeanensis</name>
    <dbReference type="NCBI Taxonomy" id="273032"/>
    <lineage>
        <taxon>Bacteria</taxon>
        <taxon>Bacillati</taxon>
        <taxon>Bacillota</taxon>
        <taxon>Bacilli</taxon>
        <taxon>Bacillales</taxon>
        <taxon>Bacillaceae</taxon>
        <taxon>Bacillus</taxon>
    </lineage>
</organism>
<dbReference type="PROSITE" id="PS01124">
    <property type="entry name" value="HTH_ARAC_FAMILY_2"/>
    <property type="match status" value="1"/>
</dbReference>
<keyword evidence="3" id="KW-0804">Transcription</keyword>
<evidence type="ECO:0008006" key="9">
    <source>
        <dbReference type="Google" id="ProtNLM"/>
    </source>
</evidence>
<dbReference type="SMART" id="SM00448">
    <property type="entry name" value="REC"/>
    <property type="match status" value="1"/>
</dbReference>
<evidence type="ECO:0000259" key="5">
    <source>
        <dbReference type="PROSITE" id="PS01124"/>
    </source>
</evidence>
<evidence type="ECO:0000256" key="1">
    <source>
        <dbReference type="ARBA" id="ARBA00023015"/>
    </source>
</evidence>
<dbReference type="PANTHER" id="PTHR43280">
    <property type="entry name" value="ARAC-FAMILY TRANSCRIPTIONAL REGULATOR"/>
    <property type="match status" value="1"/>
</dbReference>
<dbReference type="SUPFAM" id="SSF46689">
    <property type="entry name" value="Homeodomain-like"/>
    <property type="match status" value="2"/>
</dbReference>
<dbReference type="InterPro" id="IPR011006">
    <property type="entry name" value="CheY-like_superfamily"/>
</dbReference>
<dbReference type="InterPro" id="IPR018060">
    <property type="entry name" value="HTH_AraC"/>
</dbReference>
<evidence type="ECO:0000256" key="3">
    <source>
        <dbReference type="ARBA" id="ARBA00023163"/>
    </source>
</evidence>
<dbReference type="AlphaFoldDB" id="A0A366XU65"/>
<dbReference type="PROSITE" id="PS00041">
    <property type="entry name" value="HTH_ARAC_FAMILY_1"/>
    <property type="match status" value="1"/>
</dbReference>
<keyword evidence="1" id="KW-0805">Transcription regulation</keyword>
<feature type="domain" description="HTH araC/xylS-type" evidence="5">
    <location>
        <begin position="413"/>
        <end position="511"/>
    </location>
</feature>
<dbReference type="GO" id="GO:0003700">
    <property type="term" value="F:DNA-binding transcription factor activity"/>
    <property type="evidence" value="ECO:0007669"/>
    <property type="project" value="InterPro"/>
</dbReference>
<dbReference type="InterPro" id="IPR009057">
    <property type="entry name" value="Homeodomain-like_sf"/>
</dbReference>
<dbReference type="OrthoDB" id="342399at2"/>
<evidence type="ECO:0000313" key="8">
    <source>
        <dbReference type="Proteomes" id="UP000253314"/>
    </source>
</evidence>
<accession>A0A366XU65</accession>